<proteinExistence type="predicted"/>
<dbReference type="EMBL" id="JAGGNH010000007">
    <property type="protein sequence ID" value="KAJ0967437.1"/>
    <property type="molecule type" value="Genomic_DNA"/>
</dbReference>
<keyword evidence="4" id="KW-1185">Reference proteome</keyword>
<dbReference type="Pfam" id="PF21730">
    <property type="entry name" value="Vma22_CCDC115"/>
    <property type="match status" value="1"/>
</dbReference>
<feature type="compositionally biased region" description="Polar residues" evidence="2">
    <location>
        <begin position="109"/>
        <end position="120"/>
    </location>
</feature>
<evidence type="ECO:0000313" key="3">
    <source>
        <dbReference type="EMBL" id="KAJ0967437.1"/>
    </source>
</evidence>
<dbReference type="PANTHER" id="PTHR31996">
    <property type="entry name" value="COILED-COIL DOMAIN-CONTAINING PROTEIN 115"/>
    <property type="match status" value="1"/>
</dbReference>
<dbReference type="GO" id="GO:0051082">
    <property type="term" value="F:unfolded protein binding"/>
    <property type="evidence" value="ECO:0007669"/>
    <property type="project" value="TreeGrafter"/>
</dbReference>
<evidence type="ECO:0000256" key="2">
    <source>
        <dbReference type="SAM" id="MobiDB-lite"/>
    </source>
</evidence>
<dbReference type="InterPro" id="IPR040357">
    <property type="entry name" value="Vma22/CCDC115"/>
</dbReference>
<reference evidence="3" key="2">
    <citation type="journal article" date="2022" name="Hortic Res">
        <title>The genome of Dioscorea zingiberensis sheds light on the biosynthesis, origin and evolution of the medicinally important diosgenin saponins.</title>
        <authorList>
            <person name="Li Y."/>
            <person name="Tan C."/>
            <person name="Li Z."/>
            <person name="Guo J."/>
            <person name="Li S."/>
            <person name="Chen X."/>
            <person name="Wang C."/>
            <person name="Dai X."/>
            <person name="Yang H."/>
            <person name="Song W."/>
            <person name="Hou L."/>
            <person name="Xu J."/>
            <person name="Tong Z."/>
            <person name="Xu A."/>
            <person name="Yuan X."/>
            <person name="Wang W."/>
            <person name="Yang Q."/>
            <person name="Chen L."/>
            <person name="Sun Z."/>
            <person name="Wang K."/>
            <person name="Pan B."/>
            <person name="Chen J."/>
            <person name="Bao Y."/>
            <person name="Liu F."/>
            <person name="Qi X."/>
            <person name="Gang D.R."/>
            <person name="Wen J."/>
            <person name="Li J."/>
        </authorList>
    </citation>
    <scope>NUCLEOTIDE SEQUENCE</scope>
    <source>
        <strain evidence="3">Dzin_1.0</strain>
    </source>
</reference>
<dbReference type="OrthoDB" id="408631at2759"/>
<evidence type="ECO:0000313" key="4">
    <source>
        <dbReference type="Proteomes" id="UP001085076"/>
    </source>
</evidence>
<comment type="caution">
    <text evidence="3">The sequence shown here is derived from an EMBL/GenBank/DDBJ whole genome shotgun (WGS) entry which is preliminary data.</text>
</comment>
<gene>
    <name evidence="3" type="ORF">J5N97_024354</name>
</gene>
<organism evidence="3 4">
    <name type="scientific">Dioscorea zingiberensis</name>
    <dbReference type="NCBI Taxonomy" id="325984"/>
    <lineage>
        <taxon>Eukaryota</taxon>
        <taxon>Viridiplantae</taxon>
        <taxon>Streptophyta</taxon>
        <taxon>Embryophyta</taxon>
        <taxon>Tracheophyta</taxon>
        <taxon>Spermatophyta</taxon>
        <taxon>Magnoliopsida</taxon>
        <taxon>Liliopsida</taxon>
        <taxon>Dioscoreales</taxon>
        <taxon>Dioscoreaceae</taxon>
        <taxon>Dioscorea</taxon>
    </lineage>
</organism>
<evidence type="ECO:0000256" key="1">
    <source>
        <dbReference type="ARBA" id="ARBA00093634"/>
    </source>
</evidence>
<accession>A0A9D5C7M2</accession>
<dbReference type="PANTHER" id="PTHR31996:SF2">
    <property type="entry name" value="COILED-COIL DOMAIN-CONTAINING PROTEIN 115"/>
    <property type="match status" value="1"/>
</dbReference>
<sequence length="213" mass="22727">MEESIQTIDNGGGEEGEIATLRFLDSLDAYVSLLNSLSSTLRQGWLELASARHSMGSSRISSALFDLKVQSASTTCQVTDSSDGSPSDSPHFTLSKWVSSREGKCSGEELTQLQKESSGSKLRRRGAPNSSDGVDDANSAINDSHSTVGNIIQKERSKSLSVFGALVPPKLRAAQGSFETALDIIVELANMRASMLSSYSQVQQEMAEIGDSS</sequence>
<name>A0A9D5C7M2_9LILI</name>
<reference evidence="3" key="1">
    <citation type="submission" date="2021-03" db="EMBL/GenBank/DDBJ databases">
        <authorList>
            <person name="Li Z."/>
            <person name="Yang C."/>
        </authorList>
    </citation>
    <scope>NUCLEOTIDE SEQUENCE</scope>
    <source>
        <strain evidence="3">Dzin_1.0</strain>
        <tissue evidence="3">Leaf</tissue>
    </source>
</reference>
<feature type="region of interest" description="Disordered" evidence="2">
    <location>
        <begin position="107"/>
        <end position="149"/>
    </location>
</feature>
<feature type="compositionally biased region" description="Polar residues" evidence="2">
    <location>
        <begin position="139"/>
        <end position="149"/>
    </location>
</feature>
<protein>
    <recommendedName>
        <fullName evidence="1">Vacuolar ATPase assembly protein VMA22</fullName>
    </recommendedName>
</protein>
<dbReference type="AlphaFoldDB" id="A0A9D5C7M2"/>
<dbReference type="Proteomes" id="UP001085076">
    <property type="component" value="Miscellaneous, Linkage group lg07"/>
</dbReference>
<dbReference type="GO" id="GO:0070072">
    <property type="term" value="P:vacuolar proton-transporting V-type ATPase complex assembly"/>
    <property type="evidence" value="ECO:0007669"/>
    <property type="project" value="InterPro"/>
</dbReference>